<accession>A0A194SAA7</accession>
<dbReference type="Proteomes" id="UP000053890">
    <property type="component" value="Unassembled WGS sequence"/>
</dbReference>
<dbReference type="STRING" id="578459.A0A194SAA7"/>
<feature type="region of interest" description="Disordered" evidence="1">
    <location>
        <begin position="1"/>
        <end position="20"/>
    </location>
</feature>
<dbReference type="GeneID" id="28976260"/>
<dbReference type="RefSeq" id="XP_018273591.1">
    <property type="nucleotide sequence ID" value="XM_018415812.1"/>
</dbReference>
<feature type="compositionally biased region" description="Pro residues" evidence="1">
    <location>
        <begin position="319"/>
        <end position="331"/>
    </location>
</feature>
<feature type="compositionally biased region" description="Low complexity" evidence="1">
    <location>
        <begin position="262"/>
        <end position="281"/>
    </location>
</feature>
<evidence type="ECO:0000313" key="3">
    <source>
        <dbReference type="Proteomes" id="UP000053890"/>
    </source>
</evidence>
<reference evidence="2 3" key="1">
    <citation type="journal article" date="2015" name="Front. Microbiol.">
        <title>Genome sequence of the plant growth promoting endophytic yeast Rhodotorula graminis WP1.</title>
        <authorList>
            <person name="Firrincieli A."/>
            <person name="Otillar R."/>
            <person name="Salamov A."/>
            <person name="Schmutz J."/>
            <person name="Khan Z."/>
            <person name="Redman R.S."/>
            <person name="Fleck N.D."/>
            <person name="Lindquist E."/>
            <person name="Grigoriev I.V."/>
            <person name="Doty S.L."/>
        </authorList>
    </citation>
    <scope>NUCLEOTIDE SEQUENCE [LARGE SCALE GENOMIC DNA]</scope>
    <source>
        <strain evidence="2 3">WP1</strain>
    </source>
</reference>
<keyword evidence="3" id="KW-1185">Reference proteome</keyword>
<feature type="compositionally biased region" description="Basic and acidic residues" evidence="1">
    <location>
        <begin position="86"/>
        <end position="102"/>
    </location>
</feature>
<dbReference type="OMA" id="WIRWTER"/>
<feature type="compositionally biased region" description="Polar residues" evidence="1">
    <location>
        <begin position="117"/>
        <end position="132"/>
    </location>
</feature>
<dbReference type="EMBL" id="KQ474074">
    <property type="protein sequence ID" value="KPV77542.1"/>
    <property type="molecule type" value="Genomic_DNA"/>
</dbReference>
<sequence length="636" mass="69246">MASPPPPQAAAHSPSGDLHTQSLSFSLDALDALSSAQLALVQFHPRADDAQTARARALFVRRRMAWLEQEMDRATAREQAAVTAAAERELDRSRSPFARVKEEQDESLVELQPEAGRSTSVSTSSPAAQDESSVGAAKREGGQKEREVQHRQLDAPRPPPRVLSPSATPTPTGATASTSARAIGRVPRAAATTTSTTVDPRRRPRPPAPAPAPVPATAVVVKREVEEISLLDDDDDEREGRPSAPPRAQGLSPPTKRSGDVAAAAGARPSKAPRRALSAASPPLPPTAERLKAMPSFRRKGQMSPPLVELSTRGGLVPTPTPTPTPPPAPTFLPHSLNSTSLARPVASTDHSSFAPPPPSSSRIPIPRGIQAALRAGRAPLQSDWEFEHWLHPPSPFPTLRMYTVRVHGLSDYCTAALVYYFLMRNQGRLRPRPLAIRAEDGPRCLEGACQARHPVFFFAFGSLEAAELIVTDNDRRLLPNMDQYEPRQISIELVRDDVSADATWEARRASEAKELEVGWRWGELSDEARWYWARRADLPPSPVCPRFEDVEIKGRPVSDEYSDEADRIDAEATGKSTVRAQAHLLSLKKDLYNSCRQLWRAWLALGPTEQAAAEQQAGREAPVDLAKVAVDGARL</sequence>
<dbReference type="PRINTS" id="PR01217">
    <property type="entry name" value="PRICHEXTENSN"/>
</dbReference>
<evidence type="ECO:0000313" key="2">
    <source>
        <dbReference type="EMBL" id="KPV77542.1"/>
    </source>
</evidence>
<gene>
    <name evidence="2" type="ORF">RHOBADRAFT_51384</name>
</gene>
<feature type="compositionally biased region" description="Acidic residues" evidence="1">
    <location>
        <begin position="227"/>
        <end position="237"/>
    </location>
</feature>
<feature type="compositionally biased region" description="Basic and acidic residues" evidence="1">
    <location>
        <begin position="137"/>
        <end position="154"/>
    </location>
</feature>
<feature type="region of interest" description="Disordered" evidence="1">
    <location>
        <begin position="80"/>
        <end position="289"/>
    </location>
</feature>
<feature type="compositionally biased region" description="Low complexity" evidence="1">
    <location>
        <begin position="9"/>
        <end position="20"/>
    </location>
</feature>
<evidence type="ECO:0000256" key="1">
    <source>
        <dbReference type="SAM" id="MobiDB-lite"/>
    </source>
</evidence>
<organism evidence="2 3">
    <name type="scientific">Rhodotorula graminis (strain WP1)</name>
    <dbReference type="NCBI Taxonomy" id="578459"/>
    <lineage>
        <taxon>Eukaryota</taxon>
        <taxon>Fungi</taxon>
        <taxon>Dikarya</taxon>
        <taxon>Basidiomycota</taxon>
        <taxon>Pucciniomycotina</taxon>
        <taxon>Microbotryomycetes</taxon>
        <taxon>Sporidiobolales</taxon>
        <taxon>Sporidiobolaceae</taxon>
        <taxon>Rhodotorula</taxon>
    </lineage>
</organism>
<name>A0A194SAA7_RHOGW</name>
<protein>
    <submittedName>
        <fullName evidence="2">Uncharacterized protein</fullName>
    </submittedName>
</protein>
<dbReference type="OrthoDB" id="10633928at2759"/>
<proteinExistence type="predicted"/>
<feature type="compositionally biased region" description="Low complexity" evidence="1">
    <location>
        <begin position="164"/>
        <end position="198"/>
    </location>
</feature>
<dbReference type="AlphaFoldDB" id="A0A194SAA7"/>
<feature type="region of interest" description="Disordered" evidence="1">
    <location>
        <begin position="314"/>
        <end position="365"/>
    </location>
</feature>